<keyword evidence="3" id="KW-1185">Reference proteome</keyword>
<evidence type="ECO:0000313" key="3">
    <source>
        <dbReference type="Proteomes" id="UP001551482"/>
    </source>
</evidence>
<keyword evidence="1" id="KW-0812">Transmembrane</keyword>
<dbReference type="EMBL" id="JBEZFP010000217">
    <property type="protein sequence ID" value="MEU8139946.1"/>
    <property type="molecule type" value="Genomic_DNA"/>
</dbReference>
<comment type="caution">
    <text evidence="2">The sequence shown here is derived from an EMBL/GenBank/DDBJ whole genome shotgun (WGS) entry which is preliminary data.</text>
</comment>
<keyword evidence="1" id="KW-1133">Transmembrane helix</keyword>
<sequence length="171" mass="19234">MNVPLAIATIVSSTAAVVALILVWLQLKVQSRQARQAALSALHEELVSLPMQRAIRALYRYEPTDLATPGTEEVLETIEFVVNRFNFIGYRVETGVVPANDVLRTEWQAVIRLSHQLQPFMEAEAARRNGAPYSTSFQSLVTRARQYGEAHHPQVRVEPFRRHFDADPAAV</sequence>
<dbReference type="InterPro" id="IPR031876">
    <property type="entry name" value="DUF4760"/>
</dbReference>
<proteinExistence type="predicted"/>
<organism evidence="2 3">
    <name type="scientific">Streptodolium elevatio</name>
    <dbReference type="NCBI Taxonomy" id="3157996"/>
    <lineage>
        <taxon>Bacteria</taxon>
        <taxon>Bacillati</taxon>
        <taxon>Actinomycetota</taxon>
        <taxon>Actinomycetes</taxon>
        <taxon>Kitasatosporales</taxon>
        <taxon>Streptomycetaceae</taxon>
        <taxon>Streptodolium</taxon>
    </lineage>
</organism>
<evidence type="ECO:0000256" key="1">
    <source>
        <dbReference type="SAM" id="Phobius"/>
    </source>
</evidence>
<feature type="transmembrane region" description="Helical" evidence="1">
    <location>
        <begin position="6"/>
        <end position="25"/>
    </location>
</feature>
<dbReference type="Proteomes" id="UP001551482">
    <property type="component" value="Unassembled WGS sequence"/>
</dbReference>
<accession>A0ABV3DW34</accession>
<dbReference type="RefSeq" id="WP_358364551.1">
    <property type="nucleotide sequence ID" value="NZ_JBEZFP010000217.1"/>
</dbReference>
<evidence type="ECO:0000313" key="2">
    <source>
        <dbReference type="EMBL" id="MEU8139946.1"/>
    </source>
</evidence>
<name>A0ABV3DW34_9ACTN</name>
<protein>
    <submittedName>
        <fullName evidence="2">Uncharacterized protein</fullName>
    </submittedName>
</protein>
<gene>
    <name evidence="2" type="ORF">AB0C36_41430</name>
</gene>
<dbReference type="Pfam" id="PF15956">
    <property type="entry name" value="DUF4760"/>
    <property type="match status" value="1"/>
</dbReference>
<keyword evidence="1" id="KW-0472">Membrane</keyword>
<reference evidence="2 3" key="1">
    <citation type="submission" date="2024-06" db="EMBL/GenBank/DDBJ databases">
        <title>The Natural Products Discovery Center: Release of the First 8490 Sequenced Strains for Exploring Actinobacteria Biosynthetic Diversity.</title>
        <authorList>
            <person name="Kalkreuter E."/>
            <person name="Kautsar S.A."/>
            <person name="Yang D."/>
            <person name="Bader C.D."/>
            <person name="Teijaro C.N."/>
            <person name="Fluegel L."/>
            <person name="Davis C.M."/>
            <person name="Simpson J.R."/>
            <person name="Lauterbach L."/>
            <person name="Steele A.D."/>
            <person name="Gui C."/>
            <person name="Meng S."/>
            <person name="Li G."/>
            <person name="Viehrig K."/>
            <person name="Ye F."/>
            <person name="Su P."/>
            <person name="Kiefer A.F."/>
            <person name="Nichols A."/>
            <person name="Cepeda A.J."/>
            <person name="Yan W."/>
            <person name="Fan B."/>
            <person name="Jiang Y."/>
            <person name="Adhikari A."/>
            <person name="Zheng C.-J."/>
            <person name="Schuster L."/>
            <person name="Cowan T.M."/>
            <person name="Smanski M.J."/>
            <person name="Chevrette M.G."/>
            <person name="De Carvalho L.P.S."/>
            <person name="Shen B."/>
        </authorList>
    </citation>
    <scope>NUCLEOTIDE SEQUENCE [LARGE SCALE GENOMIC DNA]</scope>
    <source>
        <strain evidence="2 3">NPDC048946</strain>
    </source>
</reference>